<keyword evidence="6 13" id="KW-0812">Transmembrane</keyword>
<keyword evidence="9 13" id="KW-0414">Isoprene biosynthesis</keyword>
<evidence type="ECO:0000256" key="10">
    <source>
        <dbReference type="ARBA" id="ARBA00049890"/>
    </source>
</evidence>
<dbReference type="HAMAP" id="MF_01635">
    <property type="entry name" value="UbiA"/>
    <property type="match status" value="1"/>
</dbReference>
<dbReference type="InterPro" id="IPR039653">
    <property type="entry name" value="Prenyltransferase"/>
</dbReference>
<keyword evidence="5 13" id="KW-0831">Ubiquinone biosynthesis</keyword>
<keyword evidence="8 13" id="KW-0472">Membrane</keyword>
<evidence type="ECO:0000256" key="8">
    <source>
        <dbReference type="ARBA" id="ARBA00023136"/>
    </source>
</evidence>
<dbReference type="GO" id="GO:0008412">
    <property type="term" value="F:4-hydroxybenzoate polyprenyltransferase activity"/>
    <property type="evidence" value="ECO:0007669"/>
    <property type="project" value="UniProtKB-EC"/>
</dbReference>
<dbReference type="PANTHER" id="PTHR11048:SF28">
    <property type="entry name" value="4-HYDROXYBENZOATE POLYPRENYLTRANSFERASE, MITOCHONDRIAL"/>
    <property type="match status" value="1"/>
</dbReference>
<dbReference type="EMBL" id="OE182899">
    <property type="protein sequence ID" value="CAD7575065.1"/>
    <property type="molecule type" value="Genomic_DNA"/>
</dbReference>
<evidence type="ECO:0000256" key="2">
    <source>
        <dbReference type="ARBA" id="ARBA00004141"/>
    </source>
</evidence>
<comment type="subcellular location">
    <subcellularLocation>
        <location evidence="2">Membrane</location>
        <topology evidence="2">Multi-pass membrane protein</topology>
    </subcellularLocation>
    <subcellularLocation>
        <location evidence="13">Mitochondrion inner membrane</location>
        <topology evidence="13">Multi-pass membrane protein</topology>
        <orientation evidence="13">Matrix side</orientation>
    </subcellularLocation>
</comment>
<name>A0A7R9J9X6_TIMCA</name>
<protein>
    <recommendedName>
        <fullName evidence="13">4-hydroxybenzoate polyprenyltransferase, mitochondrial</fullName>
        <shortName evidence="13">4-HB polyprenyltransferase</shortName>
        <ecNumber evidence="13">2.5.1.39</ecNumber>
    </recommendedName>
    <alternativeName>
        <fullName evidence="13">Para-hydroxybenzoate--polyprenyltransferase</fullName>
        <shortName evidence="13">PHB:PPT</shortName>
        <shortName evidence="13">PHB:polyprenyltransferase</shortName>
    </alternativeName>
</protein>
<dbReference type="InterPro" id="IPR030470">
    <property type="entry name" value="UbiA_prenylTrfase_CS"/>
</dbReference>
<feature type="transmembrane region" description="Helical" evidence="13">
    <location>
        <begin position="482"/>
        <end position="501"/>
    </location>
</feature>
<evidence type="ECO:0000256" key="1">
    <source>
        <dbReference type="ARBA" id="ARBA00001946"/>
    </source>
</evidence>
<evidence type="ECO:0000256" key="6">
    <source>
        <dbReference type="ARBA" id="ARBA00022692"/>
    </source>
</evidence>
<evidence type="ECO:0000256" key="5">
    <source>
        <dbReference type="ARBA" id="ARBA00022688"/>
    </source>
</evidence>
<evidence type="ECO:0000256" key="7">
    <source>
        <dbReference type="ARBA" id="ARBA00022989"/>
    </source>
</evidence>
<comment type="pathway">
    <text evidence="13">Cofactor biosynthesis; ubiquinone biosynthesis.</text>
</comment>
<evidence type="ECO:0000256" key="12">
    <source>
        <dbReference type="ARBA" id="ARBA00051182"/>
    </source>
</evidence>
<evidence type="ECO:0000313" key="14">
    <source>
        <dbReference type="EMBL" id="CAD7575065.1"/>
    </source>
</evidence>
<gene>
    <name evidence="13" type="primary">coq2</name>
    <name evidence="14" type="ORF">TCMB3V08_LOCUS7663</name>
</gene>
<dbReference type="GO" id="GO:0005743">
    <property type="term" value="C:mitochondrial inner membrane"/>
    <property type="evidence" value="ECO:0007669"/>
    <property type="project" value="UniProtKB-SubCell"/>
</dbReference>
<organism evidence="14">
    <name type="scientific">Timema californicum</name>
    <name type="common">California timema</name>
    <name type="synonym">Walking stick</name>
    <dbReference type="NCBI Taxonomy" id="61474"/>
    <lineage>
        <taxon>Eukaryota</taxon>
        <taxon>Metazoa</taxon>
        <taxon>Ecdysozoa</taxon>
        <taxon>Arthropoda</taxon>
        <taxon>Hexapoda</taxon>
        <taxon>Insecta</taxon>
        <taxon>Pterygota</taxon>
        <taxon>Neoptera</taxon>
        <taxon>Polyneoptera</taxon>
        <taxon>Phasmatodea</taxon>
        <taxon>Timematodea</taxon>
        <taxon>Timematoidea</taxon>
        <taxon>Timematidae</taxon>
        <taxon>Timema</taxon>
    </lineage>
</organism>
<feature type="transmembrane region" description="Helical" evidence="13">
    <location>
        <begin position="322"/>
        <end position="341"/>
    </location>
</feature>
<sequence>MNMSAVSCQHQRSHGATVVDCKNGAVDLEATEVCLFKGVTEIVSTAVAVKEAGRLRNFLVNDDSVAIMVEPFLIQFQSDAPLAPFLYEALISLMKSLMKRFVKSDKLDSARSLLELGIFNETNLLNAKYVDLGYATREAIRKTKGVSEKEILLFRQDCKTCLQKLCAKLLERSPLKYKLTKAISFLDPAVAVLKSTRGERLKSTLEIVLANNWITGVAADLVDRQFNRSWLLFWPCGWGIAMSTPPGSFPDPHMLILFGIGAVVMRGAGCTINDMWDRDIDGKVSRTKDRPLVSGALSQFDALVFLAGQLGLGLLVLLQLNWYTVLLGASSLGLVIIYPLMKRVTYWPQLILGMTFNWGALLGWSAVQGACDWTVCLPLYAAGICWTIVYDTIYAHQDKADDYLLGIKSTALKFGDRTKLWLSGFSSTMVSGLVLSGLQCDQTWPYYTAVGLVAAHLAKQLYTLDINNPTDCSNKFISNQRVGLLLFLGIVLGTLMKPEVIK</sequence>
<evidence type="ECO:0000256" key="3">
    <source>
        <dbReference type="ARBA" id="ARBA00005985"/>
    </source>
</evidence>
<reference evidence="14" key="1">
    <citation type="submission" date="2020-11" db="EMBL/GenBank/DDBJ databases">
        <authorList>
            <person name="Tran Van P."/>
        </authorList>
    </citation>
    <scope>NUCLEOTIDE SEQUENCE</scope>
</reference>
<keyword evidence="7 13" id="KW-1133">Transmembrane helix</keyword>
<accession>A0A7R9J9X6</accession>
<dbReference type="NCBIfam" id="TIGR01474">
    <property type="entry name" value="ubiA_proteo"/>
    <property type="match status" value="1"/>
</dbReference>
<dbReference type="Pfam" id="PF01040">
    <property type="entry name" value="UbiA"/>
    <property type="match status" value="1"/>
</dbReference>
<dbReference type="GO" id="GO:0008299">
    <property type="term" value="P:isoprenoid biosynthetic process"/>
    <property type="evidence" value="ECO:0007669"/>
    <property type="project" value="UniProtKB-UniRule"/>
</dbReference>
<dbReference type="InterPro" id="IPR006370">
    <property type="entry name" value="HB_polyprenyltransferase-like"/>
</dbReference>
<dbReference type="EC" id="2.5.1.39" evidence="13"/>
<keyword evidence="13" id="KW-0496">Mitochondrion</keyword>
<dbReference type="PANTHER" id="PTHR11048">
    <property type="entry name" value="PRENYLTRANSFERASES"/>
    <property type="match status" value="1"/>
</dbReference>
<keyword evidence="13" id="KW-0999">Mitochondrion inner membrane</keyword>
<dbReference type="InterPro" id="IPR000537">
    <property type="entry name" value="UbiA_prenyltransferase"/>
</dbReference>
<dbReference type="FunFam" id="1.10.357.140:FF:000003">
    <property type="entry name" value="4-hydroxybenzoate polyprenyltransferase, mitochondrial"/>
    <property type="match status" value="1"/>
</dbReference>
<evidence type="ECO:0000256" key="13">
    <source>
        <dbReference type="HAMAP-Rule" id="MF_03189"/>
    </source>
</evidence>
<dbReference type="Gene3D" id="1.10.357.140">
    <property type="entry name" value="UbiA prenyltransferase"/>
    <property type="match status" value="1"/>
</dbReference>
<evidence type="ECO:0000256" key="9">
    <source>
        <dbReference type="ARBA" id="ARBA00023229"/>
    </source>
</evidence>
<comment type="cofactor">
    <cofactor evidence="1 13">
        <name>Mg(2+)</name>
        <dbReference type="ChEBI" id="CHEBI:18420"/>
    </cofactor>
</comment>
<comment type="catalytic activity">
    <reaction evidence="12">
        <text>an all-trans-polyprenyl diphosphate + 4-hydroxybenzoate = a 4-hydroxy-3-(all-trans-polyprenyl)benzoate + diphosphate</text>
        <dbReference type="Rhea" id="RHEA:44504"/>
        <dbReference type="Rhea" id="RHEA-COMP:9514"/>
        <dbReference type="Rhea" id="RHEA-COMP:9564"/>
        <dbReference type="ChEBI" id="CHEBI:17879"/>
        <dbReference type="ChEBI" id="CHEBI:33019"/>
        <dbReference type="ChEBI" id="CHEBI:58914"/>
        <dbReference type="ChEBI" id="CHEBI:78396"/>
        <dbReference type="EC" id="2.5.1.39"/>
    </reaction>
    <physiologicalReaction direction="left-to-right" evidence="12">
        <dbReference type="Rhea" id="RHEA:44505"/>
    </physiologicalReaction>
</comment>
<dbReference type="AlphaFoldDB" id="A0A7R9J9X6"/>
<dbReference type="UniPathway" id="UPA00232"/>
<dbReference type="GO" id="GO:0006744">
    <property type="term" value="P:ubiquinone biosynthetic process"/>
    <property type="evidence" value="ECO:0007669"/>
    <property type="project" value="UniProtKB-UniRule"/>
</dbReference>
<evidence type="ECO:0000256" key="11">
    <source>
        <dbReference type="ARBA" id="ARBA00050454"/>
    </source>
</evidence>
<comment type="catalytic activity">
    <reaction evidence="10">
        <text>all-trans-decaprenyl diphosphate + 4-hydroxybenzoate = 4-hydroxy-3-(all-trans-decaprenyl)benzoate + diphosphate</text>
        <dbReference type="Rhea" id="RHEA:44564"/>
        <dbReference type="ChEBI" id="CHEBI:17879"/>
        <dbReference type="ChEBI" id="CHEBI:33019"/>
        <dbReference type="ChEBI" id="CHEBI:60721"/>
        <dbReference type="ChEBI" id="CHEBI:84503"/>
        <dbReference type="EC" id="2.5.1.39"/>
    </reaction>
    <physiologicalReaction direction="left-to-right" evidence="10">
        <dbReference type="Rhea" id="RHEA:44565"/>
    </physiologicalReaction>
</comment>
<comment type="function">
    <text evidence="13">Catalyzes the prenylation of para-hydroxybenzoate (PHB) with an all-trans polyprenyl group. Mediates the second step in the final reaction sequence of coenzyme Q (CoQ) biosynthesis, which is the condensation of the polyisoprenoid side chain with PHB, generating the first membrane-bound Q intermediate.</text>
</comment>
<dbReference type="PROSITE" id="PS00943">
    <property type="entry name" value="UBIA"/>
    <property type="match status" value="1"/>
</dbReference>
<dbReference type="CDD" id="cd13959">
    <property type="entry name" value="PT_UbiA_COQ2"/>
    <property type="match status" value="1"/>
</dbReference>
<proteinExistence type="inferred from homology"/>
<keyword evidence="4 13" id="KW-0808">Transferase</keyword>
<comment type="similarity">
    <text evidence="3 13">Belongs to the UbiA prenyltransferase family.</text>
</comment>
<comment type="catalytic activity">
    <reaction evidence="11">
        <text>all-trans-nonaprenyl diphosphate + 4-hydroxybenzoate = 4-hydroxy-3-(all-trans-nonaprenyl)benzoate + diphosphate</text>
        <dbReference type="Rhea" id="RHEA:17709"/>
        <dbReference type="ChEBI" id="CHEBI:17879"/>
        <dbReference type="ChEBI" id="CHEBI:33019"/>
        <dbReference type="ChEBI" id="CHEBI:58391"/>
        <dbReference type="ChEBI" id="CHEBI:84502"/>
        <dbReference type="EC" id="2.5.1.39"/>
    </reaction>
    <physiologicalReaction direction="left-to-right" evidence="11">
        <dbReference type="Rhea" id="RHEA:17710"/>
    </physiologicalReaction>
</comment>
<evidence type="ECO:0000256" key="4">
    <source>
        <dbReference type="ARBA" id="ARBA00022679"/>
    </source>
</evidence>
<dbReference type="InterPro" id="IPR044878">
    <property type="entry name" value="UbiA_sf"/>
</dbReference>